<protein>
    <recommendedName>
        <fullName evidence="5">Short-chain dehydrogenase</fullName>
    </recommendedName>
</protein>
<dbReference type="Gene3D" id="3.40.50.720">
    <property type="entry name" value="NAD(P)-binding Rossmann-like Domain"/>
    <property type="match status" value="1"/>
</dbReference>
<dbReference type="InterPro" id="IPR002347">
    <property type="entry name" value="SDR_fam"/>
</dbReference>
<comment type="caution">
    <text evidence="3">The sequence shown here is derived from an EMBL/GenBank/DDBJ whole genome shotgun (WGS) entry which is preliminary data.</text>
</comment>
<dbReference type="PANTHER" id="PTHR24320">
    <property type="entry name" value="RETINOL DEHYDROGENASE"/>
    <property type="match status" value="1"/>
</dbReference>
<evidence type="ECO:0008006" key="5">
    <source>
        <dbReference type="Google" id="ProtNLM"/>
    </source>
</evidence>
<reference evidence="3" key="1">
    <citation type="submission" date="2016-11" db="EMBL/GenBank/DDBJ databases">
        <title>The genome sequence of Colletotrichum cuscutae.</title>
        <authorList>
            <person name="Baroncelli R."/>
        </authorList>
    </citation>
    <scope>NUCLEOTIDE SEQUENCE</scope>
    <source>
        <strain evidence="3">IMI 304802</strain>
    </source>
</reference>
<dbReference type="EMBL" id="MPDP01000020">
    <property type="protein sequence ID" value="KAK1494503.1"/>
    <property type="molecule type" value="Genomic_DNA"/>
</dbReference>
<accession>A0AAI9YBE8</accession>
<sequence length="197" mass="21842">MPLDRVSLFRYEGESPSSYIIVHQLTELTFYLRFIPALDELTSATEIFVAFPESVTEPWSGYCFCVCFAAFGMPHSDQLIPRKAWNPGVQYDALIMDLSSIASSIIPVVDILINNAGVIALPDFQLSEDSIEMTFATNHVGHFLFTNLILSKIIKAGETSSKPTRIINVSSYAAHIPIQINQTNKSNKQLNIGILVS</sequence>
<evidence type="ECO:0000313" key="3">
    <source>
        <dbReference type="EMBL" id="KAK1494503.1"/>
    </source>
</evidence>
<dbReference type="Proteomes" id="UP001239213">
    <property type="component" value="Unassembled WGS sequence"/>
</dbReference>
<dbReference type="AlphaFoldDB" id="A0AAI9YBE8"/>
<dbReference type="SUPFAM" id="SSF51735">
    <property type="entry name" value="NAD(P)-binding Rossmann-fold domains"/>
    <property type="match status" value="1"/>
</dbReference>
<evidence type="ECO:0000256" key="2">
    <source>
        <dbReference type="ARBA" id="ARBA00023002"/>
    </source>
</evidence>
<dbReference type="GO" id="GO:0016491">
    <property type="term" value="F:oxidoreductase activity"/>
    <property type="evidence" value="ECO:0007669"/>
    <property type="project" value="UniProtKB-KW"/>
</dbReference>
<evidence type="ECO:0000313" key="4">
    <source>
        <dbReference type="Proteomes" id="UP001239213"/>
    </source>
</evidence>
<keyword evidence="2" id="KW-0560">Oxidoreductase</keyword>
<name>A0AAI9YBE8_9PEZI</name>
<dbReference type="Pfam" id="PF00106">
    <property type="entry name" value="adh_short"/>
    <property type="match status" value="1"/>
</dbReference>
<dbReference type="PANTHER" id="PTHR24320:SF283">
    <property type="entry name" value="RETINOL DEHYDROGENASE 11"/>
    <property type="match status" value="1"/>
</dbReference>
<comment type="similarity">
    <text evidence="1">Belongs to the short-chain dehydrogenases/reductases (SDR) family.</text>
</comment>
<keyword evidence="4" id="KW-1185">Reference proteome</keyword>
<dbReference type="InterPro" id="IPR036291">
    <property type="entry name" value="NAD(P)-bd_dom_sf"/>
</dbReference>
<proteinExistence type="inferred from homology"/>
<evidence type="ECO:0000256" key="1">
    <source>
        <dbReference type="ARBA" id="ARBA00006484"/>
    </source>
</evidence>
<organism evidence="3 4">
    <name type="scientific">Colletotrichum cuscutae</name>
    <dbReference type="NCBI Taxonomy" id="1209917"/>
    <lineage>
        <taxon>Eukaryota</taxon>
        <taxon>Fungi</taxon>
        <taxon>Dikarya</taxon>
        <taxon>Ascomycota</taxon>
        <taxon>Pezizomycotina</taxon>
        <taxon>Sordariomycetes</taxon>
        <taxon>Hypocreomycetidae</taxon>
        <taxon>Glomerellales</taxon>
        <taxon>Glomerellaceae</taxon>
        <taxon>Colletotrichum</taxon>
        <taxon>Colletotrichum acutatum species complex</taxon>
    </lineage>
</organism>
<gene>
    <name evidence="3" type="ORF">CCUS01_13651</name>
</gene>